<reference evidence="2" key="1">
    <citation type="submission" date="2023-03" db="EMBL/GenBank/DDBJ databases">
        <title>Electrophorus voltai genome.</title>
        <authorList>
            <person name="Bian C."/>
        </authorList>
    </citation>
    <scope>NUCLEOTIDE SEQUENCE</scope>
    <source>
        <strain evidence="2">CB-2022</strain>
        <tissue evidence="2">Muscle</tissue>
    </source>
</reference>
<dbReference type="Proteomes" id="UP001239994">
    <property type="component" value="Unassembled WGS sequence"/>
</dbReference>
<evidence type="ECO:0000313" key="2">
    <source>
        <dbReference type="EMBL" id="KAK1787321.1"/>
    </source>
</evidence>
<feature type="region of interest" description="Disordered" evidence="1">
    <location>
        <begin position="179"/>
        <end position="198"/>
    </location>
</feature>
<evidence type="ECO:0000313" key="3">
    <source>
        <dbReference type="Proteomes" id="UP001239994"/>
    </source>
</evidence>
<keyword evidence="3" id="KW-1185">Reference proteome</keyword>
<protein>
    <submittedName>
        <fullName evidence="2">Uncharacterized protein</fullName>
    </submittedName>
</protein>
<sequence>MYYIDLKFDDESMFEGSQSGPHRPTAFSSNAAASSSAPVRLDNILSPPCAPFRKTSNPEVSCGFGAAIKFKHQLSEDGKQLRRGSLGGALTGKYLLPYVSIQQAWPGAGSESSNLVRMRSQSLGKSAPSLTANLFLAFSGTRLGNLQKVFAGMRAGTEGAQSAQKRELIGLRVHEHRTLQQNQDVTTARRPHSNVRGPYTFKYPHNACEAGQAQGRAVEMPALLC</sequence>
<accession>A0AAD9DMN0</accession>
<comment type="caution">
    <text evidence="2">The sequence shown here is derived from an EMBL/GenBank/DDBJ whole genome shotgun (WGS) entry which is preliminary data.</text>
</comment>
<organism evidence="2 3">
    <name type="scientific">Electrophorus voltai</name>
    <dbReference type="NCBI Taxonomy" id="2609070"/>
    <lineage>
        <taxon>Eukaryota</taxon>
        <taxon>Metazoa</taxon>
        <taxon>Chordata</taxon>
        <taxon>Craniata</taxon>
        <taxon>Vertebrata</taxon>
        <taxon>Euteleostomi</taxon>
        <taxon>Actinopterygii</taxon>
        <taxon>Neopterygii</taxon>
        <taxon>Teleostei</taxon>
        <taxon>Ostariophysi</taxon>
        <taxon>Gymnotiformes</taxon>
        <taxon>Gymnotoidei</taxon>
        <taxon>Gymnotidae</taxon>
        <taxon>Electrophorus</taxon>
    </lineage>
</organism>
<gene>
    <name evidence="2" type="ORF">P4O66_002824</name>
</gene>
<dbReference type="AlphaFoldDB" id="A0AAD9DMN0"/>
<dbReference type="EMBL" id="JAROKS010000023">
    <property type="protein sequence ID" value="KAK1787321.1"/>
    <property type="molecule type" value="Genomic_DNA"/>
</dbReference>
<proteinExistence type="predicted"/>
<evidence type="ECO:0000256" key="1">
    <source>
        <dbReference type="SAM" id="MobiDB-lite"/>
    </source>
</evidence>
<name>A0AAD9DMN0_9TELE</name>